<proteinExistence type="predicted"/>
<organism evidence="1 2">
    <name type="scientific">Oceanidesulfovibrio marinus</name>
    <dbReference type="NCBI Taxonomy" id="370038"/>
    <lineage>
        <taxon>Bacteria</taxon>
        <taxon>Pseudomonadati</taxon>
        <taxon>Thermodesulfobacteriota</taxon>
        <taxon>Desulfovibrionia</taxon>
        <taxon>Desulfovibrionales</taxon>
        <taxon>Desulfovibrionaceae</taxon>
        <taxon>Oceanidesulfovibrio</taxon>
    </lineage>
</organism>
<protein>
    <submittedName>
        <fullName evidence="1">ABC transporter ATP-binding protein</fullName>
    </submittedName>
</protein>
<keyword evidence="1" id="KW-0067">ATP-binding</keyword>
<gene>
    <name evidence="1" type="ORF">DQK91_23015</name>
</gene>
<dbReference type="EMBL" id="QMIF01000254">
    <property type="protein sequence ID" value="TVM25883.1"/>
    <property type="molecule type" value="Genomic_DNA"/>
</dbReference>
<feature type="non-terminal residue" evidence="1">
    <location>
        <position position="38"/>
    </location>
</feature>
<name>A0A6P1ZAC3_9BACT</name>
<accession>A0A6P1ZAC3</accession>
<dbReference type="Gene3D" id="3.40.50.300">
    <property type="entry name" value="P-loop containing nucleotide triphosphate hydrolases"/>
    <property type="match status" value="1"/>
</dbReference>
<comment type="caution">
    <text evidence="1">The sequence shown here is derived from an EMBL/GenBank/DDBJ whole genome shotgun (WGS) entry which is preliminary data.</text>
</comment>
<dbReference type="InterPro" id="IPR027417">
    <property type="entry name" value="P-loop_NTPase"/>
</dbReference>
<dbReference type="GO" id="GO:0005524">
    <property type="term" value="F:ATP binding"/>
    <property type="evidence" value="ECO:0007669"/>
    <property type="project" value="UniProtKB-KW"/>
</dbReference>
<evidence type="ECO:0000313" key="1">
    <source>
        <dbReference type="EMBL" id="TVM25883.1"/>
    </source>
</evidence>
<dbReference type="SUPFAM" id="SSF52540">
    <property type="entry name" value="P-loop containing nucleoside triphosphate hydrolases"/>
    <property type="match status" value="1"/>
</dbReference>
<evidence type="ECO:0000313" key="2">
    <source>
        <dbReference type="Proteomes" id="UP000434052"/>
    </source>
</evidence>
<sequence>MLLEIENLKVRYGTIEALHGISFSVDKGEIVALLGANG</sequence>
<dbReference type="Proteomes" id="UP000434052">
    <property type="component" value="Unassembled WGS sequence"/>
</dbReference>
<reference evidence="1 2" key="1">
    <citation type="submission" date="2018-06" db="EMBL/GenBank/DDBJ databases">
        <title>Complete genome of Desulfovibrio marinus P48SEP.</title>
        <authorList>
            <person name="Crispim J.S."/>
            <person name="Vidigal P.M.P."/>
            <person name="Silva L.C.F."/>
            <person name="Araujo L.C."/>
            <person name="Laguardia C.N."/>
            <person name="Dias R.S."/>
            <person name="Sousa M.P."/>
            <person name="Paula S.O."/>
            <person name="Silva C."/>
        </authorList>
    </citation>
    <scope>NUCLEOTIDE SEQUENCE [LARGE SCALE GENOMIC DNA]</scope>
    <source>
        <strain evidence="1 2">P48SEP</strain>
    </source>
</reference>
<dbReference type="AlphaFoldDB" id="A0A6P1ZAC3"/>
<keyword evidence="1" id="KW-0547">Nucleotide-binding</keyword>